<feature type="domain" description="F-box/LRR-repeat protein 15-like leucin rich repeat" evidence="2">
    <location>
        <begin position="542"/>
        <end position="700"/>
    </location>
</feature>
<comment type="caution">
    <text evidence="3">The sequence shown here is derived from an EMBL/GenBank/DDBJ whole genome shotgun (WGS) entry which is preliminary data.</text>
</comment>
<feature type="compositionally biased region" description="Acidic residues" evidence="1">
    <location>
        <begin position="178"/>
        <end position="190"/>
    </location>
</feature>
<protein>
    <recommendedName>
        <fullName evidence="2">F-box/LRR-repeat protein 15-like leucin rich repeat domain-containing protein</fullName>
    </recommendedName>
</protein>
<dbReference type="SMART" id="SM00367">
    <property type="entry name" value="LRR_CC"/>
    <property type="match status" value="5"/>
</dbReference>
<feature type="region of interest" description="Disordered" evidence="1">
    <location>
        <begin position="321"/>
        <end position="373"/>
    </location>
</feature>
<evidence type="ECO:0000256" key="1">
    <source>
        <dbReference type="SAM" id="MobiDB-lite"/>
    </source>
</evidence>
<feature type="compositionally biased region" description="Basic and acidic residues" evidence="1">
    <location>
        <begin position="321"/>
        <end position="338"/>
    </location>
</feature>
<dbReference type="PANTHER" id="PTHR13318:SF101">
    <property type="entry name" value="F-BOX_LRR PROTEIN"/>
    <property type="match status" value="1"/>
</dbReference>
<organism evidence="3 4">
    <name type="scientific">Colocasia esculenta</name>
    <name type="common">Wild taro</name>
    <name type="synonym">Arum esculentum</name>
    <dbReference type="NCBI Taxonomy" id="4460"/>
    <lineage>
        <taxon>Eukaryota</taxon>
        <taxon>Viridiplantae</taxon>
        <taxon>Streptophyta</taxon>
        <taxon>Embryophyta</taxon>
        <taxon>Tracheophyta</taxon>
        <taxon>Spermatophyta</taxon>
        <taxon>Magnoliopsida</taxon>
        <taxon>Liliopsida</taxon>
        <taxon>Araceae</taxon>
        <taxon>Aroideae</taxon>
        <taxon>Colocasieae</taxon>
        <taxon>Colocasia</taxon>
    </lineage>
</organism>
<dbReference type="GO" id="GO:0031146">
    <property type="term" value="P:SCF-dependent proteasomal ubiquitin-dependent protein catabolic process"/>
    <property type="evidence" value="ECO:0007669"/>
    <property type="project" value="TreeGrafter"/>
</dbReference>
<dbReference type="AlphaFoldDB" id="A0A843U7P2"/>
<dbReference type="InterPro" id="IPR057207">
    <property type="entry name" value="FBXL15_LRR"/>
</dbReference>
<dbReference type="Proteomes" id="UP000652761">
    <property type="component" value="Unassembled WGS sequence"/>
</dbReference>
<gene>
    <name evidence="3" type="ORF">Taro_010475</name>
</gene>
<feature type="region of interest" description="Disordered" evidence="1">
    <location>
        <begin position="262"/>
        <end position="281"/>
    </location>
</feature>
<keyword evidence="4" id="KW-1185">Reference proteome</keyword>
<dbReference type="InterPro" id="IPR006553">
    <property type="entry name" value="Leu-rich_rpt_Cys-con_subtyp"/>
</dbReference>
<feature type="compositionally biased region" description="Basic and acidic residues" evidence="1">
    <location>
        <begin position="262"/>
        <end position="271"/>
    </location>
</feature>
<reference evidence="3" key="1">
    <citation type="submission" date="2017-07" db="EMBL/GenBank/DDBJ databases">
        <title>Taro Niue Genome Assembly and Annotation.</title>
        <authorList>
            <person name="Atibalentja N."/>
            <person name="Keating K."/>
            <person name="Fields C.J."/>
        </authorList>
    </citation>
    <scope>NUCLEOTIDE SEQUENCE</scope>
    <source>
        <strain evidence="3">Niue_2</strain>
        <tissue evidence="3">Leaf</tissue>
    </source>
</reference>
<dbReference type="SUPFAM" id="SSF52047">
    <property type="entry name" value="RNI-like"/>
    <property type="match status" value="1"/>
</dbReference>
<feature type="compositionally biased region" description="Acidic residues" evidence="1">
    <location>
        <begin position="347"/>
        <end position="356"/>
    </location>
</feature>
<dbReference type="Pfam" id="PF25372">
    <property type="entry name" value="DUF7885"/>
    <property type="match status" value="1"/>
</dbReference>
<dbReference type="InterPro" id="IPR032675">
    <property type="entry name" value="LRR_dom_sf"/>
</dbReference>
<dbReference type="EMBL" id="NMUH01000379">
    <property type="protein sequence ID" value="MQL78047.1"/>
    <property type="molecule type" value="Genomic_DNA"/>
</dbReference>
<sequence>MTVLRSREVPPPSPLPRTPTKRTPRKNSPPLPASADALGPPTPSRADAPSTGGPRTAAANALGFRAPSPVAPRRSSRLASRSAEAAAVESGASGMGEEGKEGRGRSGKRGWDASGAGWSASRSEEGEEGGGIVGFDLNLPAVESPSGTAKKRRERGKAVDPTVSSESISEEPTRMEVIEIESDGAQEEVDMVASRGRRYSSSEKGKGIMVEDDAPSFSEKGKGIMVEDDAPSFSEKGKGIMAEDDAPSVAGARFYEFLDGDRSPVHVPERDSGEEDNWAEGGTIIDDEKGMMVLVQGKWLTMGDLGVGWVPKTEHYHVERDPAVRRKESDRRKAKELAPKFAFFKPEEEDDSEEGDSSGSPKDDPADWPGPFSTAVKIINDREKRLESRQLRPGSALFKSSELRIEWVPSSDPERGCLKRLVPSLRDLAVRALSENAAEIESLDGVPNELRHQLSGCICKRRTMDEHVLDLFVRGSPTEIRVPDCSWASEEEFERIFVGANTDQLAVLQLDLCGRCLPDYILSSTLARSPNKLPSLTTVSLRGAYRLSDDGLDSLASAAPLLSSIDLGECSLITSTGITSLVEKLNPVLRELYLDDCHIDAMFILPALMNLKKLKVLSVAGIESVTNQFVHHLVSVHGASLKELVFTGCKRLTTASVKAIGEKCLQLRSLDLRDLVRLDDYALVHLANGCTSFQKLMLRHNPFRLKLTTLHLSDKAVAALLEASGGSLTELSLNNIREVSNFTAQAIAIRCSLTLRMLDLSFCRKTTDEVELSRSLPDVTLRFVIVTKTWFLLCTVVRA</sequence>
<feature type="compositionally biased region" description="Low complexity" evidence="1">
    <location>
        <begin position="65"/>
        <end position="92"/>
    </location>
</feature>
<dbReference type="GO" id="GO:0019005">
    <property type="term" value="C:SCF ubiquitin ligase complex"/>
    <property type="evidence" value="ECO:0007669"/>
    <property type="project" value="TreeGrafter"/>
</dbReference>
<accession>A0A843U7P2</accession>
<dbReference type="OrthoDB" id="10257471at2759"/>
<evidence type="ECO:0000313" key="4">
    <source>
        <dbReference type="Proteomes" id="UP000652761"/>
    </source>
</evidence>
<proteinExistence type="predicted"/>
<feature type="compositionally biased region" description="Low complexity" evidence="1">
    <location>
        <begin position="112"/>
        <end position="121"/>
    </location>
</feature>
<dbReference type="Gene3D" id="3.80.10.10">
    <property type="entry name" value="Ribonuclease Inhibitor"/>
    <property type="match status" value="3"/>
</dbReference>
<feature type="region of interest" description="Disordered" evidence="1">
    <location>
        <begin position="1"/>
        <end position="222"/>
    </location>
</feature>
<name>A0A843U7P2_COLES</name>
<evidence type="ECO:0000259" key="2">
    <source>
        <dbReference type="Pfam" id="PF25372"/>
    </source>
</evidence>
<evidence type="ECO:0000313" key="3">
    <source>
        <dbReference type="EMBL" id="MQL78047.1"/>
    </source>
</evidence>
<dbReference type="PANTHER" id="PTHR13318">
    <property type="entry name" value="PARTNER OF PAIRED, ISOFORM B-RELATED"/>
    <property type="match status" value="1"/>
</dbReference>